<dbReference type="Proteomes" id="UP000435112">
    <property type="component" value="Unassembled WGS sequence"/>
</dbReference>
<protein>
    <recommendedName>
        <fullName evidence="8">RxLR effector protein</fullName>
    </recommendedName>
</protein>
<comment type="caution">
    <text evidence="2">The sequence shown here is derived from an EMBL/GenBank/DDBJ whole genome shotgun (WGS) entry which is preliminary data.</text>
</comment>
<evidence type="ECO:0000313" key="7">
    <source>
        <dbReference type="Proteomes" id="UP000435112"/>
    </source>
</evidence>
<evidence type="ECO:0000313" key="3">
    <source>
        <dbReference type="EMBL" id="KAE9014870.1"/>
    </source>
</evidence>
<evidence type="ECO:0000313" key="2">
    <source>
        <dbReference type="EMBL" id="KAE9013050.1"/>
    </source>
</evidence>
<dbReference type="EMBL" id="QXFT01001123">
    <property type="protein sequence ID" value="KAE9328166.1"/>
    <property type="molecule type" value="Genomic_DNA"/>
</dbReference>
<evidence type="ECO:0008006" key="8">
    <source>
        <dbReference type="Google" id="ProtNLM"/>
    </source>
</evidence>
<dbReference type="Proteomes" id="UP000429607">
    <property type="component" value="Unassembled WGS sequence"/>
</dbReference>
<dbReference type="AlphaFoldDB" id="A0A6A3L2A8"/>
<feature type="chain" id="PRO_5036380010" description="RxLR effector protein" evidence="1">
    <location>
        <begin position="23"/>
        <end position="56"/>
    </location>
</feature>
<gene>
    <name evidence="3" type="ORF">PR001_g15033</name>
    <name evidence="2" type="ORF">PR002_g14629</name>
    <name evidence="4" type="ORF">PR003_g15850</name>
</gene>
<name>A0A6A3L2A8_9STRA</name>
<sequence>MKTQKLCFSIFVALSAVHIMRCANTNDLHVLHGNAMMAYHEMPMQVSTEVKLASCV</sequence>
<dbReference type="OrthoDB" id="10270145at2759"/>
<dbReference type="EMBL" id="QXFV01001111">
    <property type="protein sequence ID" value="KAE9014870.1"/>
    <property type="molecule type" value="Genomic_DNA"/>
</dbReference>
<evidence type="ECO:0000313" key="5">
    <source>
        <dbReference type="Proteomes" id="UP000429607"/>
    </source>
</evidence>
<evidence type="ECO:0000256" key="1">
    <source>
        <dbReference type="SAM" id="SignalP"/>
    </source>
</evidence>
<accession>A0A6A3L2A8</accession>
<keyword evidence="1" id="KW-0732">Signal</keyword>
<keyword evidence="6" id="KW-1185">Reference proteome</keyword>
<feature type="signal peptide" evidence="1">
    <location>
        <begin position="1"/>
        <end position="22"/>
    </location>
</feature>
<organism evidence="2 7">
    <name type="scientific">Phytophthora rubi</name>
    <dbReference type="NCBI Taxonomy" id="129364"/>
    <lineage>
        <taxon>Eukaryota</taxon>
        <taxon>Sar</taxon>
        <taxon>Stramenopiles</taxon>
        <taxon>Oomycota</taxon>
        <taxon>Peronosporomycetes</taxon>
        <taxon>Peronosporales</taxon>
        <taxon>Peronosporaceae</taxon>
        <taxon>Phytophthora</taxon>
    </lineage>
</organism>
<dbReference type="EMBL" id="QXFU01001023">
    <property type="protein sequence ID" value="KAE9013050.1"/>
    <property type="molecule type" value="Genomic_DNA"/>
</dbReference>
<reference evidence="5 7" key="1">
    <citation type="submission" date="2018-09" db="EMBL/GenBank/DDBJ databases">
        <title>Genomic investigation of the strawberry pathogen Phytophthora fragariae indicates pathogenicity is determined by transcriptional variation in three key races.</title>
        <authorList>
            <person name="Adams T.M."/>
            <person name="Armitage A.D."/>
            <person name="Sobczyk M.K."/>
            <person name="Bates H.J."/>
            <person name="Dunwell J.M."/>
            <person name="Nellist C.F."/>
            <person name="Harrison R.J."/>
        </authorList>
    </citation>
    <scope>NUCLEOTIDE SEQUENCE [LARGE SCALE GENOMIC DNA]</scope>
    <source>
        <strain evidence="3 5">SCRP249</strain>
        <strain evidence="2 7">SCRP324</strain>
        <strain evidence="4 6">SCRP333</strain>
    </source>
</reference>
<evidence type="ECO:0000313" key="4">
    <source>
        <dbReference type="EMBL" id="KAE9328166.1"/>
    </source>
</evidence>
<evidence type="ECO:0000313" key="6">
    <source>
        <dbReference type="Proteomes" id="UP000434957"/>
    </source>
</evidence>
<proteinExistence type="predicted"/>
<dbReference type="Proteomes" id="UP000434957">
    <property type="component" value="Unassembled WGS sequence"/>
</dbReference>